<feature type="domain" description="N-acetyltransferase" evidence="3">
    <location>
        <begin position="10"/>
        <end position="158"/>
    </location>
</feature>
<sequence>MSARGAGWRIVRDDLLHPDVAALIELHVRAAFENSPPGAVFALDLSGLRADDVTLWTLWEGAALLGMGALKQLDPAHGELKSMRTAPGQVRRGVARAMLEHLIAEARARGYRRVSLETGSNPPFAAARALYAAAGFVECGPFADYVDTEFSRYYSLVI</sequence>
<dbReference type="CDD" id="cd04301">
    <property type="entry name" value="NAT_SF"/>
    <property type="match status" value="1"/>
</dbReference>
<evidence type="ECO:0000259" key="3">
    <source>
        <dbReference type="PROSITE" id="PS51186"/>
    </source>
</evidence>
<keyword evidence="1" id="KW-0808">Transferase</keyword>
<evidence type="ECO:0000313" key="4">
    <source>
        <dbReference type="EMBL" id="GGA39100.1"/>
    </source>
</evidence>
<dbReference type="InterPro" id="IPR050832">
    <property type="entry name" value="Bact_Acetyltransf"/>
</dbReference>
<accession>A0ABQ1G996</accession>
<dbReference type="InterPro" id="IPR016181">
    <property type="entry name" value="Acyl_CoA_acyltransferase"/>
</dbReference>
<dbReference type="PANTHER" id="PTHR43877:SF5">
    <property type="entry name" value="BLL8307 PROTEIN"/>
    <property type="match status" value="1"/>
</dbReference>
<gene>
    <name evidence="4" type="primary">yedL</name>
    <name evidence="4" type="ORF">GCM10011395_06650</name>
</gene>
<name>A0ABQ1G996_9SPHN</name>
<protein>
    <submittedName>
        <fullName evidence="4">N-acetyltransferase</fullName>
    </submittedName>
</protein>
<dbReference type="InterPro" id="IPR000182">
    <property type="entry name" value="GNAT_dom"/>
</dbReference>
<dbReference type="Pfam" id="PF00583">
    <property type="entry name" value="Acetyltransf_1"/>
    <property type="match status" value="1"/>
</dbReference>
<organism evidence="4 5">
    <name type="scientific">Sphingomonas psychrolutea</name>
    <dbReference type="NCBI Taxonomy" id="1259676"/>
    <lineage>
        <taxon>Bacteria</taxon>
        <taxon>Pseudomonadati</taxon>
        <taxon>Pseudomonadota</taxon>
        <taxon>Alphaproteobacteria</taxon>
        <taxon>Sphingomonadales</taxon>
        <taxon>Sphingomonadaceae</taxon>
        <taxon>Sphingomonas</taxon>
    </lineage>
</organism>
<evidence type="ECO:0000256" key="2">
    <source>
        <dbReference type="ARBA" id="ARBA00023315"/>
    </source>
</evidence>
<evidence type="ECO:0000256" key="1">
    <source>
        <dbReference type="ARBA" id="ARBA00022679"/>
    </source>
</evidence>
<keyword evidence="2" id="KW-0012">Acyltransferase</keyword>
<keyword evidence="5" id="KW-1185">Reference proteome</keyword>
<dbReference type="Proteomes" id="UP000618591">
    <property type="component" value="Unassembled WGS sequence"/>
</dbReference>
<dbReference type="EMBL" id="BMDW01000003">
    <property type="protein sequence ID" value="GGA39100.1"/>
    <property type="molecule type" value="Genomic_DNA"/>
</dbReference>
<dbReference type="PANTHER" id="PTHR43877">
    <property type="entry name" value="AMINOALKYLPHOSPHONATE N-ACETYLTRANSFERASE-RELATED-RELATED"/>
    <property type="match status" value="1"/>
</dbReference>
<proteinExistence type="predicted"/>
<dbReference type="PROSITE" id="PS51186">
    <property type="entry name" value="GNAT"/>
    <property type="match status" value="1"/>
</dbReference>
<reference evidence="5" key="1">
    <citation type="journal article" date="2019" name="Int. J. Syst. Evol. Microbiol.">
        <title>The Global Catalogue of Microorganisms (GCM) 10K type strain sequencing project: providing services to taxonomists for standard genome sequencing and annotation.</title>
        <authorList>
            <consortium name="The Broad Institute Genomics Platform"/>
            <consortium name="The Broad Institute Genome Sequencing Center for Infectious Disease"/>
            <person name="Wu L."/>
            <person name="Ma J."/>
        </authorList>
    </citation>
    <scope>NUCLEOTIDE SEQUENCE [LARGE SCALE GENOMIC DNA]</scope>
    <source>
        <strain evidence="5">CGMCC 1.10106</strain>
    </source>
</reference>
<evidence type="ECO:0000313" key="5">
    <source>
        <dbReference type="Proteomes" id="UP000618591"/>
    </source>
</evidence>
<comment type="caution">
    <text evidence="4">The sequence shown here is derived from an EMBL/GenBank/DDBJ whole genome shotgun (WGS) entry which is preliminary data.</text>
</comment>
<dbReference type="RefSeq" id="WP_229732799.1">
    <property type="nucleotide sequence ID" value="NZ_BMDW01000003.1"/>
</dbReference>
<dbReference type="SUPFAM" id="SSF55729">
    <property type="entry name" value="Acyl-CoA N-acyltransferases (Nat)"/>
    <property type="match status" value="1"/>
</dbReference>
<dbReference type="Gene3D" id="3.40.630.30">
    <property type="match status" value="1"/>
</dbReference>